<name>A0A7I8W624_9ANNE</name>
<dbReference type="AlphaFoldDB" id="A0A7I8W624"/>
<protein>
    <recommendedName>
        <fullName evidence="1">protein-ribulosamine 3-kinase</fullName>
        <ecNumber evidence="1">2.7.1.172</ecNumber>
    </recommendedName>
</protein>
<evidence type="ECO:0000313" key="5">
    <source>
        <dbReference type="Proteomes" id="UP000549394"/>
    </source>
</evidence>
<dbReference type="GO" id="GO:0016301">
    <property type="term" value="F:kinase activity"/>
    <property type="evidence" value="ECO:0007669"/>
    <property type="project" value="UniProtKB-UniRule"/>
</dbReference>
<dbReference type="InterPro" id="IPR016477">
    <property type="entry name" value="Fructo-/Ketosamine-3-kinase"/>
</dbReference>
<dbReference type="PANTHER" id="PTHR12149">
    <property type="entry name" value="FRUCTOSAMINE 3 KINASE-RELATED PROTEIN"/>
    <property type="match status" value="1"/>
</dbReference>
<dbReference type="OrthoDB" id="5772781at2759"/>
<evidence type="ECO:0000256" key="1">
    <source>
        <dbReference type="ARBA" id="ARBA00011961"/>
    </source>
</evidence>
<accession>A0A7I8W624</accession>
<dbReference type="Gene3D" id="3.30.200.20">
    <property type="entry name" value="Phosphorylase Kinase, domain 1"/>
    <property type="match status" value="1"/>
</dbReference>
<dbReference type="SUPFAM" id="SSF56112">
    <property type="entry name" value="Protein kinase-like (PK-like)"/>
    <property type="match status" value="1"/>
</dbReference>
<evidence type="ECO:0000256" key="2">
    <source>
        <dbReference type="ARBA" id="ARBA00048655"/>
    </source>
</evidence>
<evidence type="ECO:0000313" key="4">
    <source>
        <dbReference type="EMBL" id="CAD5122256.1"/>
    </source>
</evidence>
<keyword evidence="3" id="KW-0418">Kinase</keyword>
<evidence type="ECO:0000256" key="3">
    <source>
        <dbReference type="PIRNR" id="PIRNR006221"/>
    </source>
</evidence>
<comment type="caution">
    <text evidence="4">The sequence shown here is derived from an EMBL/GenBank/DDBJ whole genome shotgun (WGS) entry which is preliminary data.</text>
</comment>
<comment type="catalytic activity">
    <reaction evidence="2">
        <text>N(6)-D-ribulosyl-L-lysyl-[protein] + ATP = N(6)-(3-O-phospho-D-ribulosyl)-L-lysyl-[protein] + ADP + H(+)</text>
        <dbReference type="Rhea" id="RHEA:48432"/>
        <dbReference type="Rhea" id="RHEA-COMP:12103"/>
        <dbReference type="Rhea" id="RHEA-COMP:12104"/>
        <dbReference type="ChEBI" id="CHEBI:15378"/>
        <dbReference type="ChEBI" id="CHEBI:30616"/>
        <dbReference type="ChEBI" id="CHEBI:90418"/>
        <dbReference type="ChEBI" id="CHEBI:90420"/>
        <dbReference type="ChEBI" id="CHEBI:456216"/>
        <dbReference type="EC" id="2.7.1.172"/>
    </reaction>
    <physiologicalReaction direction="left-to-right" evidence="2">
        <dbReference type="Rhea" id="RHEA:48433"/>
    </physiologicalReaction>
</comment>
<comment type="similarity">
    <text evidence="3">Belongs to the fructosamine kinase family.</text>
</comment>
<dbReference type="Pfam" id="PF03881">
    <property type="entry name" value="Fructosamin_kin"/>
    <property type="match status" value="1"/>
</dbReference>
<gene>
    <name evidence="4" type="ORF">DGYR_LOCUS10082</name>
</gene>
<dbReference type="GO" id="GO:0102193">
    <property type="term" value="F:protein-ribulosamine 3-kinase activity"/>
    <property type="evidence" value="ECO:0007669"/>
    <property type="project" value="UniProtKB-EC"/>
</dbReference>
<dbReference type="Proteomes" id="UP000549394">
    <property type="component" value="Unassembled WGS sequence"/>
</dbReference>
<dbReference type="Gene3D" id="3.90.1200.10">
    <property type="match status" value="1"/>
</dbReference>
<dbReference type="EMBL" id="CAJFCJ010000016">
    <property type="protein sequence ID" value="CAD5122256.1"/>
    <property type="molecule type" value="Genomic_DNA"/>
</dbReference>
<keyword evidence="3" id="KW-0808">Transferase</keyword>
<reference evidence="4 5" key="1">
    <citation type="submission" date="2020-08" db="EMBL/GenBank/DDBJ databases">
        <authorList>
            <person name="Hejnol A."/>
        </authorList>
    </citation>
    <scope>NUCLEOTIDE SEQUENCE [LARGE SCALE GENOMIC DNA]</scope>
</reference>
<dbReference type="PIRSF" id="PIRSF006221">
    <property type="entry name" value="Ketosamine-3-kinase"/>
    <property type="match status" value="1"/>
</dbReference>
<keyword evidence="5" id="KW-1185">Reference proteome</keyword>
<sequence>MTSYIETILKKELNCSSVEFIQRPSQDSINNTGVYNTSFGPVFVKENDFKLGLDMFQVEEESLKLIKETGTIRVPNVLKVIDKNERDGAIIVLEYLNELKPIEGKTSWMNFAKRVARLHKDNINKLEIKKKAESSIHNKTIKAIEKFGFHFPIVFGPIYQIQADTWYSSWPDLYLREILNPMINAFEPLSGQSEKNKKLYENCREMMINIDKVFKGYDYKPSLCVSDLASDNCGEIDGEPIIYDPYCSYSHHEFDFTQPLITNDFPPEFYQAYDAEFGARRGSKDRSLAYRLFGHLIRANHDLDREENIEKGLELTEKLIDLSNKS</sequence>
<organism evidence="4 5">
    <name type="scientific">Dimorphilus gyrociliatus</name>
    <dbReference type="NCBI Taxonomy" id="2664684"/>
    <lineage>
        <taxon>Eukaryota</taxon>
        <taxon>Metazoa</taxon>
        <taxon>Spiralia</taxon>
        <taxon>Lophotrochozoa</taxon>
        <taxon>Annelida</taxon>
        <taxon>Polychaeta</taxon>
        <taxon>Polychaeta incertae sedis</taxon>
        <taxon>Dinophilidae</taxon>
        <taxon>Dimorphilus</taxon>
    </lineage>
</organism>
<dbReference type="InterPro" id="IPR011009">
    <property type="entry name" value="Kinase-like_dom_sf"/>
</dbReference>
<dbReference type="PANTHER" id="PTHR12149:SF8">
    <property type="entry name" value="PROTEIN-RIBULOSAMINE 3-KINASE"/>
    <property type="match status" value="1"/>
</dbReference>
<dbReference type="EC" id="2.7.1.172" evidence="1"/>
<proteinExistence type="inferred from homology"/>